<evidence type="ECO:0000256" key="7">
    <source>
        <dbReference type="SAM" id="Phobius"/>
    </source>
</evidence>
<evidence type="ECO:0000256" key="2">
    <source>
        <dbReference type="ARBA" id="ARBA00007430"/>
    </source>
</evidence>
<feature type="transmembrane region" description="Helical" evidence="7">
    <location>
        <begin position="433"/>
        <end position="451"/>
    </location>
</feature>
<evidence type="ECO:0000313" key="8">
    <source>
        <dbReference type="EMBL" id="QSG11361.1"/>
    </source>
</evidence>
<feature type="transmembrane region" description="Helical" evidence="7">
    <location>
        <begin position="307"/>
        <end position="327"/>
    </location>
</feature>
<evidence type="ECO:0000313" key="9">
    <source>
        <dbReference type="Proteomes" id="UP000663305"/>
    </source>
</evidence>
<dbReference type="AlphaFoldDB" id="A0A897NG90"/>
<feature type="transmembrane region" description="Helical" evidence="7">
    <location>
        <begin position="131"/>
        <end position="150"/>
    </location>
</feature>
<feature type="transmembrane region" description="Helical" evidence="7">
    <location>
        <begin position="463"/>
        <end position="482"/>
    </location>
</feature>
<name>A0A897NG90_9EURY</name>
<evidence type="ECO:0000256" key="6">
    <source>
        <dbReference type="ARBA" id="ARBA00023136"/>
    </source>
</evidence>
<evidence type="ECO:0000256" key="4">
    <source>
        <dbReference type="ARBA" id="ARBA00022692"/>
    </source>
</evidence>
<dbReference type="Pfam" id="PF13440">
    <property type="entry name" value="Polysacc_synt_3"/>
    <property type="match status" value="1"/>
</dbReference>
<accession>A0A897NG90</accession>
<feature type="transmembrane region" description="Helical" evidence="7">
    <location>
        <begin position="162"/>
        <end position="181"/>
    </location>
</feature>
<dbReference type="GeneID" id="68860457"/>
<dbReference type="PANTHER" id="PTHR30250:SF10">
    <property type="entry name" value="LIPOPOLYSACCHARIDE BIOSYNTHESIS PROTEIN WZXC"/>
    <property type="match status" value="1"/>
</dbReference>
<organism evidence="8 9">
    <name type="scientific">Halapricum desulfuricans</name>
    <dbReference type="NCBI Taxonomy" id="2841257"/>
    <lineage>
        <taxon>Archaea</taxon>
        <taxon>Methanobacteriati</taxon>
        <taxon>Methanobacteriota</taxon>
        <taxon>Stenosarchaea group</taxon>
        <taxon>Halobacteria</taxon>
        <taxon>Halobacteriales</taxon>
        <taxon>Haloarculaceae</taxon>
        <taxon>Halapricum</taxon>
    </lineage>
</organism>
<comment type="subcellular location">
    <subcellularLocation>
        <location evidence="1">Cell membrane</location>
        <topology evidence="1">Multi-pass membrane protein</topology>
    </subcellularLocation>
</comment>
<feature type="transmembrane region" description="Helical" evidence="7">
    <location>
        <begin position="42"/>
        <end position="67"/>
    </location>
</feature>
<protein>
    <submittedName>
        <fullName evidence="8">MATE family membrane protein, Rfbx family</fullName>
    </submittedName>
</protein>
<feature type="transmembrane region" description="Helical" evidence="7">
    <location>
        <begin position="106"/>
        <end position="125"/>
    </location>
</feature>
<keyword evidence="5 7" id="KW-1133">Transmembrane helix</keyword>
<gene>
    <name evidence="8" type="primary">aglR</name>
    <name evidence="8" type="ORF">HSBGL_0931</name>
</gene>
<keyword evidence="3" id="KW-1003">Cell membrane</keyword>
<dbReference type="InterPro" id="IPR050833">
    <property type="entry name" value="Poly_Biosynth_Transport"/>
</dbReference>
<evidence type="ECO:0000256" key="3">
    <source>
        <dbReference type="ARBA" id="ARBA00022475"/>
    </source>
</evidence>
<feature type="transmembrane region" description="Helical" evidence="7">
    <location>
        <begin position="401"/>
        <end position="421"/>
    </location>
</feature>
<dbReference type="CDD" id="cd13127">
    <property type="entry name" value="MATE_tuaB_like"/>
    <property type="match status" value="1"/>
</dbReference>
<dbReference type="RefSeq" id="WP_229125895.1">
    <property type="nucleotide sequence ID" value="NZ_CP064789.1"/>
</dbReference>
<dbReference type="PANTHER" id="PTHR30250">
    <property type="entry name" value="PST FAMILY PREDICTED COLANIC ACID TRANSPORTER"/>
    <property type="match status" value="1"/>
</dbReference>
<keyword evidence="6 7" id="KW-0472">Membrane</keyword>
<keyword evidence="4 7" id="KW-0812">Transmembrane</keyword>
<proteinExistence type="inferred from homology"/>
<comment type="similarity">
    <text evidence="2">Belongs to the polysaccharide synthase family.</text>
</comment>
<sequence length="502" mass="54002">MIRDHLRTAMRAVVPTGDLATRTARSGVWLTVTNISQRVLELIALLVLARLLTPADFGLLGIALLVLTGLDRFSQLGFSSALIQRHEENVDDYLDTAWTLQILRGIVLSGILLISAGPVATFFGAPTVEPILKVIAITPILAGLENPGVIYFQKDLQFHRQFLHLTSTTIVYVSVTIALALTWGNVWALVIGKVASELSNLGVSYLVHDYKPRLELDREAAWDLIGFGKWITASSIVRFMADEGDDFVVGWLLGPASLGFYRLAFRLGLTPASEVTGVIGTVMFPAYSKLQDDISAVRSAFFRTLQLVTAFTFPAGVGIIVVAPSFVEAVLGTQWLPMIAALQILSVYGLLLSLAGSFGPVWLALGRPDFSAKIGAVRFLVMAVLIYPATIRYGLVGTGGAVIAGFVFGALPIDLYVSRNLMNMSLGRFFRELSYPAVAAGCMGLAVWIVSETVVVESAIAELIVLILLGIAVYVLAAIVLVRGFGWSIEDDVRATVSALGG</sequence>
<dbReference type="GO" id="GO:0005886">
    <property type="term" value="C:plasma membrane"/>
    <property type="evidence" value="ECO:0007669"/>
    <property type="project" value="UniProtKB-SubCell"/>
</dbReference>
<feature type="transmembrane region" description="Helical" evidence="7">
    <location>
        <begin position="339"/>
        <end position="365"/>
    </location>
</feature>
<reference evidence="8" key="1">
    <citation type="submission" date="2020-11" db="EMBL/GenBank/DDBJ databases">
        <title>Carbohydrate-dependent, anaerobic sulfur respiration: A novel catabolism in halophilic archaea.</title>
        <authorList>
            <person name="Sorokin D.Y."/>
            <person name="Messina E."/>
            <person name="Smedile F."/>
            <person name="La Cono V."/>
            <person name="Hallsworth J.E."/>
            <person name="Yakimov M.M."/>
        </authorList>
    </citation>
    <scope>NUCLEOTIDE SEQUENCE</scope>
    <source>
        <strain evidence="8">HSR-Bgl</strain>
    </source>
</reference>
<evidence type="ECO:0000256" key="1">
    <source>
        <dbReference type="ARBA" id="ARBA00004651"/>
    </source>
</evidence>
<dbReference type="EMBL" id="CP064789">
    <property type="protein sequence ID" value="QSG11361.1"/>
    <property type="molecule type" value="Genomic_DNA"/>
</dbReference>
<evidence type="ECO:0000256" key="5">
    <source>
        <dbReference type="ARBA" id="ARBA00022989"/>
    </source>
</evidence>
<feature type="transmembrane region" description="Helical" evidence="7">
    <location>
        <begin position="377"/>
        <end position="395"/>
    </location>
</feature>
<dbReference type="Proteomes" id="UP000663305">
    <property type="component" value="Chromosome"/>
</dbReference>